<protein>
    <recommendedName>
        <fullName evidence="4">phosphoglycolate phosphatase</fullName>
        <ecNumber evidence="4">3.1.3.18</ecNumber>
    </recommendedName>
</protein>
<dbReference type="InterPro" id="IPR041492">
    <property type="entry name" value="HAD_2"/>
</dbReference>
<accession>A0A1M6NA53</accession>
<sequence>MHIIFDLDGTLVESLPGIAAALNAASAETGLPTHSDAAVRSFIGDGARMLCKRSAPDQSEDTIDKLQASFAAHYSREWKTGTLVFQGIEPLLTELKTLGHSLSILSNKPHHFTTEIVEHFFPGEIFDLILGQREHIEKKPDPSGVHEILQSIGCSPADAILVGDSTVDLITARNAGISSLAVTWGYHDLDQLQAESPSHTADSVSMLHSILTSELTSSLS</sequence>
<evidence type="ECO:0000256" key="1">
    <source>
        <dbReference type="ARBA" id="ARBA00000830"/>
    </source>
</evidence>
<dbReference type="InterPro" id="IPR023214">
    <property type="entry name" value="HAD_sf"/>
</dbReference>
<dbReference type="InterPro" id="IPR023198">
    <property type="entry name" value="PGP-like_dom2"/>
</dbReference>
<dbReference type="PANTHER" id="PTHR43434">
    <property type="entry name" value="PHOSPHOGLYCOLATE PHOSPHATASE"/>
    <property type="match status" value="1"/>
</dbReference>
<comment type="catalytic activity">
    <reaction evidence="1">
        <text>2-phosphoglycolate + H2O = glycolate + phosphate</text>
        <dbReference type="Rhea" id="RHEA:14369"/>
        <dbReference type="ChEBI" id="CHEBI:15377"/>
        <dbReference type="ChEBI" id="CHEBI:29805"/>
        <dbReference type="ChEBI" id="CHEBI:43474"/>
        <dbReference type="ChEBI" id="CHEBI:58033"/>
        <dbReference type="EC" id="3.1.3.18"/>
    </reaction>
</comment>
<reference evidence="5 6" key="1">
    <citation type="submission" date="2016-11" db="EMBL/GenBank/DDBJ databases">
        <authorList>
            <person name="Jaros S."/>
            <person name="Januszkiewicz K."/>
            <person name="Wedrychowicz H."/>
        </authorList>
    </citation>
    <scope>NUCLEOTIDE SEQUENCE [LARGE SCALE GENOMIC DNA]</scope>
    <source>
        <strain evidence="5 6">DSM 18772</strain>
    </source>
</reference>
<comment type="similarity">
    <text evidence="3">Belongs to the HAD-like hydrolase superfamily. CbbY/CbbZ/Gph/YieH family.</text>
</comment>
<dbReference type="SFLD" id="SFLDG01129">
    <property type="entry name" value="C1.5:_HAD__Beta-PGM__Phosphata"/>
    <property type="match status" value="1"/>
</dbReference>
<evidence type="ECO:0000256" key="3">
    <source>
        <dbReference type="ARBA" id="ARBA00006171"/>
    </source>
</evidence>
<evidence type="ECO:0000313" key="5">
    <source>
        <dbReference type="EMBL" id="SHJ92562.1"/>
    </source>
</evidence>
<dbReference type="RefSeq" id="WP_143184370.1">
    <property type="nucleotide sequence ID" value="NZ_FQYR01000005.1"/>
</dbReference>
<dbReference type="PANTHER" id="PTHR43434:SF1">
    <property type="entry name" value="PHOSPHOGLYCOLATE PHOSPHATASE"/>
    <property type="match status" value="1"/>
</dbReference>
<dbReference type="InterPro" id="IPR036412">
    <property type="entry name" value="HAD-like_sf"/>
</dbReference>
<dbReference type="GO" id="GO:0008967">
    <property type="term" value="F:phosphoglycolate phosphatase activity"/>
    <property type="evidence" value="ECO:0007669"/>
    <property type="project" value="UniProtKB-EC"/>
</dbReference>
<dbReference type="STRING" id="1123071.SAMN02745181_2788"/>
<dbReference type="Gene3D" id="3.40.50.1000">
    <property type="entry name" value="HAD superfamily/HAD-like"/>
    <property type="match status" value="1"/>
</dbReference>
<dbReference type="GO" id="GO:0006281">
    <property type="term" value="P:DNA repair"/>
    <property type="evidence" value="ECO:0007669"/>
    <property type="project" value="TreeGrafter"/>
</dbReference>
<dbReference type="FunFam" id="3.40.50.1000:FF:000022">
    <property type="entry name" value="Phosphoglycolate phosphatase"/>
    <property type="match status" value="1"/>
</dbReference>
<dbReference type="NCBIfam" id="TIGR01549">
    <property type="entry name" value="HAD-SF-IA-v1"/>
    <property type="match status" value="1"/>
</dbReference>
<name>A0A1M6NA53_9BACT</name>
<dbReference type="Pfam" id="PF13419">
    <property type="entry name" value="HAD_2"/>
    <property type="match status" value="1"/>
</dbReference>
<dbReference type="InterPro" id="IPR006439">
    <property type="entry name" value="HAD-SF_hydro_IA"/>
</dbReference>
<keyword evidence="6" id="KW-1185">Reference proteome</keyword>
<dbReference type="EC" id="3.1.3.18" evidence="4"/>
<dbReference type="GO" id="GO:0005829">
    <property type="term" value="C:cytosol"/>
    <property type="evidence" value="ECO:0007669"/>
    <property type="project" value="TreeGrafter"/>
</dbReference>
<dbReference type="AlphaFoldDB" id="A0A1M6NA53"/>
<dbReference type="EMBL" id="FQYR01000005">
    <property type="protein sequence ID" value="SHJ92562.1"/>
    <property type="molecule type" value="Genomic_DNA"/>
</dbReference>
<dbReference type="InterPro" id="IPR050155">
    <property type="entry name" value="HAD-like_hydrolase_sf"/>
</dbReference>
<gene>
    <name evidence="5" type="ORF">SAMN02745181_2788</name>
</gene>
<dbReference type="Proteomes" id="UP000184510">
    <property type="component" value="Unassembled WGS sequence"/>
</dbReference>
<evidence type="ECO:0000313" key="6">
    <source>
        <dbReference type="Proteomes" id="UP000184510"/>
    </source>
</evidence>
<proteinExistence type="inferred from homology"/>
<dbReference type="SFLD" id="SFLDS00003">
    <property type="entry name" value="Haloacid_Dehalogenase"/>
    <property type="match status" value="1"/>
</dbReference>
<dbReference type="Gene3D" id="1.10.150.240">
    <property type="entry name" value="Putative phosphatase, domain 2"/>
    <property type="match status" value="1"/>
</dbReference>
<comment type="pathway">
    <text evidence="2">Organic acid metabolism; glycolate biosynthesis; glycolate from 2-phosphoglycolate: step 1/1.</text>
</comment>
<organism evidence="5 6">
    <name type="scientific">Rubritalea squalenifaciens DSM 18772</name>
    <dbReference type="NCBI Taxonomy" id="1123071"/>
    <lineage>
        <taxon>Bacteria</taxon>
        <taxon>Pseudomonadati</taxon>
        <taxon>Verrucomicrobiota</taxon>
        <taxon>Verrucomicrobiia</taxon>
        <taxon>Verrucomicrobiales</taxon>
        <taxon>Rubritaleaceae</taxon>
        <taxon>Rubritalea</taxon>
    </lineage>
</organism>
<evidence type="ECO:0000256" key="4">
    <source>
        <dbReference type="ARBA" id="ARBA00013078"/>
    </source>
</evidence>
<dbReference type="SUPFAM" id="SSF56784">
    <property type="entry name" value="HAD-like"/>
    <property type="match status" value="1"/>
</dbReference>
<dbReference type="FunCoup" id="A0A1M6NA53">
    <property type="interactions" value="414"/>
</dbReference>
<dbReference type="InParanoid" id="A0A1M6NA53"/>
<dbReference type="OrthoDB" id="9807630at2"/>
<evidence type="ECO:0000256" key="2">
    <source>
        <dbReference type="ARBA" id="ARBA00004818"/>
    </source>
</evidence>